<dbReference type="InterPro" id="IPR014729">
    <property type="entry name" value="Rossmann-like_a/b/a_fold"/>
</dbReference>
<dbReference type="CDD" id="cd00293">
    <property type="entry name" value="USP-like"/>
    <property type="match status" value="1"/>
</dbReference>
<dbReference type="Gene3D" id="3.40.50.620">
    <property type="entry name" value="HUPs"/>
    <property type="match status" value="1"/>
</dbReference>
<dbReference type="PANTHER" id="PTHR46268:SF6">
    <property type="entry name" value="UNIVERSAL STRESS PROTEIN UP12"/>
    <property type="match status" value="1"/>
</dbReference>
<dbReference type="STRING" id="1464123.SAMN05444126_11631"/>
<dbReference type="AlphaFoldDB" id="A0A1H9UWH0"/>
<evidence type="ECO:0000256" key="1">
    <source>
        <dbReference type="ARBA" id="ARBA00008791"/>
    </source>
</evidence>
<keyword evidence="2" id="KW-0963">Cytoplasm</keyword>
<evidence type="ECO:0000259" key="3">
    <source>
        <dbReference type="Pfam" id="PF00582"/>
    </source>
</evidence>
<dbReference type="EMBL" id="FOGV01000016">
    <property type="protein sequence ID" value="SES13689.1"/>
    <property type="molecule type" value="Genomic_DNA"/>
</dbReference>
<evidence type="ECO:0000313" key="5">
    <source>
        <dbReference type="Proteomes" id="UP000199318"/>
    </source>
</evidence>
<dbReference type="PIRSF" id="PIRSF006276">
    <property type="entry name" value="UspA"/>
    <property type="match status" value="1"/>
</dbReference>
<accession>A0A1H9UWH0</accession>
<dbReference type="Proteomes" id="UP000199318">
    <property type="component" value="Unassembled WGS sequence"/>
</dbReference>
<comment type="subcellular location">
    <subcellularLocation>
        <location evidence="2">Cytoplasm</location>
    </subcellularLocation>
</comment>
<feature type="domain" description="UspA" evidence="3">
    <location>
        <begin position="6"/>
        <end position="145"/>
    </location>
</feature>
<dbReference type="InterPro" id="IPR006015">
    <property type="entry name" value="Universal_stress_UspA"/>
</dbReference>
<reference evidence="5" key="1">
    <citation type="submission" date="2016-10" db="EMBL/GenBank/DDBJ databases">
        <authorList>
            <person name="de Groot N.N."/>
        </authorList>
    </citation>
    <scope>NUCLEOTIDE SEQUENCE [LARGE SCALE GENOMIC DNA]</scope>
    <source>
        <strain evidence="5">10nlg</strain>
    </source>
</reference>
<proteinExistence type="inferred from homology"/>
<organism evidence="4 5">
    <name type="scientific">Salisediminibacterium halotolerans</name>
    <dbReference type="NCBI Taxonomy" id="517425"/>
    <lineage>
        <taxon>Bacteria</taxon>
        <taxon>Bacillati</taxon>
        <taxon>Bacillota</taxon>
        <taxon>Bacilli</taxon>
        <taxon>Bacillales</taxon>
        <taxon>Bacillaceae</taxon>
        <taxon>Salisediminibacterium</taxon>
    </lineage>
</organism>
<protein>
    <recommendedName>
        <fullName evidence="2">Universal stress protein</fullName>
    </recommendedName>
</protein>
<dbReference type="RefSeq" id="WP_093073253.1">
    <property type="nucleotide sequence ID" value="NZ_BJVE01000104.1"/>
</dbReference>
<dbReference type="Pfam" id="PF00582">
    <property type="entry name" value="Usp"/>
    <property type="match status" value="1"/>
</dbReference>
<dbReference type="SUPFAM" id="SSF52402">
    <property type="entry name" value="Adenine nucleotide alpha hydrolases-like"/>
    <property type="match status" value="1"/>
</dbReference>
<keyword evidence="5" id="KW-1185">Reference proteome</keyword>
<comment type="caution">
    <text evidence="4">The sequence shown here is derived from an EMBL/GenBank/DDBJ whole genome shotgun (WGS) entry which is preliminary data.</text>
</comment>
<comment type="similarity">
    <text evidence="1 2">Belongs to the universal stress protein A family.</text>
</comment>
<dbReference type="PANTHER" id="PTHR46268">
    <property type="entry name" value="STRESS RESPONSE PROTEIN NHAX"/>
    <property type="match status" value="1"/>
</dbReference>
<evidence type="ECO:0000256" key="2">
    <source>
        <dbReference type="PIRNR" id="PIRNR006276"/>
    </source>
</evidence>
<dbReference type="PRINTS" id="PR01438">
    <property type="entry name" value="UNVRSLSTRESS"/>
</dbReference>
<gene>
    <name evidence="4" type="ORF">SAMN05444126_11631</name>
</gene>
<dbReference type="InterPro" id="IPR006016">
    <property type="entry name" value="UspA"/>
</dbReference>
<name>A0A1H9UWH0_9BACI</name>
<sequence length="145" mass="16238">MVDDQYKHILVAYDGSVSAEKALKKAVNVAKRNTASLSVVYVTDLRSPQMDVRKSSQYEEILKEHEEKMKETIMELIEASGLKNYQIKVERGNPKTVITYDLIDQIGADMIICGSNGLDSYDQLVMGSTSENIVRYSSVDVLVVK</sequence>
<dbReference type="OrthoDB" id="9777884at2"/>
<evidence type="ECO:0000313" key="4">
    <source>
        <dbReference type="EMBL" id="SES13689.1"/>
    </source>
</evidence>
<dbReference type="GO" id="GO:0005737">
    <property type="term" value="C:cytoplasm"/>
    <property type="evidence" value="ECO:0007669"/>
    <property type="project" value="UniProtKB-SubCell"/>
</dbReference>